<dbReference type="Proteomes" id="UP000054408">
    <property type="component" value="Unassembled WGS sequence"/>
</dbReference>
<accession>A0A0L0DDK5</accession>
<feature type="region of interest" description="Disordered" evidence="1">
    <location>
        <begin position="33"/>
        <end position="71"/>
    </location>
</feature>
<evidence type="ECO:0000256" key="1">
    <source>
        <dbReference type="SAM" id="MobiDB-lite"/>
    </source>
</evidence>
<dbReference type="EMBL" id="GL349455">
    <property type="protein sequence ID" value="KNC49398.1"/>
    <property type="molecule type" value="Genomic_DNA"/>
</dbReference>
<feature type="region of interest" description="Disordered" evidence="1">
    <location>
        <begin position="204"/>
        <end position="245"/>
    </location>
</feature>
<keyword evidence="3" id="KW-1185">Reference proteome</keyword>
<dbReference type="AlphaFoldDB" id="A0A0L0DDK5"/>
<name>A0A0L0DDK5_THETB</name>
<evidence type="ECO:0000313" key="2">
    <source>
        <dbReference type="EMBL" id="KNC49398.1"/>
    </source>
</evidence>
<gene>
    <name evidence="2" type="ORF">AMSG_05399</name>
</gene>
<dbReference type="GeneID" id="25564824"/>
<proteinExistence type="predicted"/>
<reference evidence="2 3" key="1">
    <citation type="submission" date="2010-05" db="EMBL/GenBank/DDBJ databases">
        <title>The Genome Sequence of Thecamonas trahens ATCC 50062.</title>
        <authorList>
            <consortium name="The Broad Institute Genome Sequencing Platform"/>
            <person name="Russ C."/>
            <person name="Cuomo C."/>
            <person name="Shea T."/>
            <person name="Young S.K."/>
            <person name="Zeng Q."/>
            <person name="Koehrsen M."/>
            <person name="Haas B."/>
            <person name="Borodovsky M."/>
            <person name="Guigo R."/>
            <person name="Alvarado L."/>
            <person name="Berlin A."/>
            <person name="Bochicchio J."/>
            <person name="Borenstein D."/>
            <person name="Chapman S."/>
            <person name="Chen Z."/>
            <person name="Freedman E."/>
            <person name="Gellesch M."/>
            <person name="Goldberg J."/>
            <person name="Griggs A."/>
            <person name="Gujja S."/>
            <person name="Heilman E."/>
            <person name="Heiman D."/>
            <person name="Hepburn T."/>
            <person name="Howarth C."/>
            <person name="Jen D."/>
            <person name="Larson L."/>
            <person name="Mehta T."/>
            <person name="Park D."/>
            <person name="Pearson M."/>
            <person name="Roberts A."/>
            <person name="Saif S."/>
            <person name="Shenoy N."/>
            <person name="Sisk P."/>
            <person name="Stolte C."/>
            <person name="Sykes S."/>
            <person name="Thomson T."/>
            <person name="Walk T."/>
            <person name="White J."/>
            <person name="Yandava C."/>
            <person name="Burger G."/>
            <person name="Gray M.W."/>
            <person name="Holland P.W.H."/>
            <person name="King N."/>
            <person name="Lang F.B.F."/>
            <person name="Roger A.J."/>
            <person name="Ruiz-Trillo I."/>
            <person name="Lander E."/>
            <person name="Nusbaum C."/>
        </authorList>
    </citation>
    <scope>NUCLEOTIDE SEQUENCE [LARGE SCALE GENOMIC DNA]</scope>
    <source>
        <strain evidence="2 3">ATCC 50062</strain>
    </source>
</reference>
<dbReference type="RefSeq" id="XP_013757822.1">
    <property type="nucleotide sequence ID" value="XM_013902368.1"/>
</dbReference>
<organism evidence="2 3">
    <name type="scientific">Thecamonas trahens ATCC 50062</name>
    <dbReference type="NCBI Taxonomy" id="461836"/>
    <lineage>
        <taxon>Eukaryota</taxon>
        <taxon>Apusozoa</taxon>
        <taxon>Apusomonadida</taxon>
        <taxon>Apusomonadidae</taxon>
        <taxon>Thecamonas</taxon>
    </lineage>
</organism>
<protein>
    <submittedName>
        <fullName evidence="2">Uncharacterized protein</fullName>
    </submittedName>
</protein>
<evidence type="ECO:0000313" key="3">
    <source>
        <dbReference type="Proteomes" id="UP000054408"/>
    </source>
</evidence>
<sequence>MADATEHCSLSLGRVVIGVLASRLETRVPSIKRARSEVGTEDAPPAKRQQLLDASARAQPSSNSEGEDELHADDVMQFTVPSSPQLMKGVRNSSMADILGAGVLAPPSALPPDANTLDELAAKTLRWIKAANPDSDVTANEIRTFHVTTNALGAHVAEGGRERITIGMKAYLLEMENVIDDPRTIAWLGNVAFATHKLRPDRIRKVQSRSPKQDRIQPAAELIEASNPPMSPQRLSPMPPQPFST</sequence>